<feature type="transmembrane region" description="Helical" evidence="7">
    <location>
        <begin position="222"/>
        <end position="242"/>
    </location>
</feature>
<dbReference type="AlphaFoldDB" id="A0A7J5UTJ6"/>
<dbReference type="Gene3D" id="1.10.3720.10">
    <property type="entry name" value="MetI-like"/>
    <property type="match status" value="1"/>
</dbReference>
<dbReference type="PANTHER" id="PTHR30151">
    <property type="entry name" value="ALKANE SULFONATE ABC TRANSPORTER-RELATED, MEMBRANE SUBUNIT"/>
    <property type="match status" value="1"/>
</dbReference>
<keyword evidence="6 7" id="KW-0472">Membrane</keyword>
<protein>
    <submittedName>
        <fullName evidence="10">ABC transporter permease subunit</fullName>
    </submittedName>
</protein>
<comment type="similarity">
    <text evidence="7">Belongs to the binding-protein-dependent transport system permease family.</text>
</comment>
<dbReference type="CDD" id="cd06261">
    <property type="entry name" value="TM_PBP2"/>
    <property type="match status" value="1"/>
</dbReference>
<reference evidence="10 11" key="1">
    <citation type="submission" date="2019-10" db="EMBL/GenBank/DDBJ databases">
        <title>Georgenia wutianyii sp. nov. and Georgenia yuyongxinii sp. nov. isolated from plateau pika (Ochotona curzoniae) in the Qinghai-Tibet plateau of China.</title>
        <authorList>
            <person name="Tian Z."/>
        </authorList>
    </citation>
    <scope>NUCLEOTIDE SEQUENCE [LARGE SCALE GENOMIC DNA]</scope>
    <source>
        <strain evidence="10 11">DSM 21501</strain>
    </source>
</reference>
<proteinExistence type="inferred from homology"/>
<comment type="subcellular location">
    <subcellularLocation>
        <location evidence="1 7">Cell membrane</location>
        <topology evidence="1 7">Multi-pass membrane protein</topology>
    </subcellularLocation>
</comment>
<dbReference type="GO" id="GO:0005886">
    <property type="term" value="C:plasma membrane"/>
    <property type="evidence" value="ECO:0007669"/>
    <property type="project" value="UniProtKB-SubCell"/>
</dbReference>
<keyword evidence="4 7" id="KW-0812">Transmembrane</keyword>
<evidence type="ECO:0000256" key="5">
    <source>
        <dbReference type="ARBA" id="ARBA00022989"/>
    </source>
</evidence>
<evidence type="ECO:0000256" key="1">
    <source>
        <dbReference type="ARBA" id="ARBA00004651"/>
    </source>
</evidence>
<evidence type="ECO:0000256" key="7">
    <source>
        <dbReference type="RuleBase" id="RU363032"/>
    </source>
</evidence>
<evidence type="ECO:0000256" key="3">
    <source>
        <dbReference type="ARBA" id="ARBA00022475"/>
    </source>
</evidence>
<evidence type="ECO:0000256" key="6">
    <source>
        <dbReference type="ARBA" id="ARBA00023136"/>
    </source>
</evidence>
<organism evidence="10 11">
    <name type="scientific">Georgenia thermotolerans</name>
    <dbReference type="NCBI Taxonomy" id="527326"/>
    <lineage>
        <taxon>Bacteria</taxon>
        <taxon>Bacillati</taxon>
        <taxon>Actinomycetota</taxon>
        <taxon>Actinomycetes</taxon>
        <taxon>Micrococcales</taxon>
        <taxon>Bogoriellaceae</taxon>
        <taxon>Georgenia</taxon>
    </lineage>
</organism>
<dbReference type="Proteomes" id="UP000451860">
    <property type="component" value="Unassembled WGS sequence"/>
</dbReference>
<dbReference type="InterPro" id="IPR035906">
    <property type="entry name" value="MetI-like_sf"/>
</dbReference>
<keyword evidence="5 7" id="KW-1133">Transmembrane helix</keyword>
<evidence type="ECO:0000256" key="2">
    <source>
        <dbReference type="ARBA" id="ARBA00022448"/>
    </source>
</evidence>
<feature type="region of interest" description="Disordered" evidence="8">
    <location>
        <begin position="1"/>
        <end position="33"/>
    </location>
</feature>
<dbReference type="EMBL" id="WHJE01000007">
    <property type="protein sequence ID" value="KAE8765611.1"/>
    <property type="molecule type" value="Genomic_DNA"/>
</dbReference>
<feature type="transmembrane region" description="Helical" evidence="7">
    <location>
        <begin position="254"/>
        <end position="273"/>
    </location>
</feature>
<accession>A0A7J5UTJ6</accession>
<dbReference type="PROSITE" id="PS50928">
    <property type="entry name" value="ABC_TM1"/>
    <property type="match status" value="1"/>
</dbReference>
<dbReference type="OrthoDB" id="3173654at2"/>
<feature type="transmembrane region" description="Helical" evidence="7">
    <location>
        <begin position="98"/>
        <end position="117"/>
    </location>
</feature>
<name>A0A7J5UTJ6_9MICO</name>
<dbReference type="PANTHER" id="PTHR30151:SF0">
    <property type="entry name" value="ABC TRANSPORTER PERMEASE PROTEIN MJ0413-RELATED"/>
    <property type="match status" value="1"/>
</dbReference>
<keyword evidence="3" id="KW-1003">Cell membrane</keyword>
<evidence type="ECO:0000256" key="4">
    <source>
        <dbReference type="ARBA" id="ARBA00022692"/>
    </source>
</evidence>
<dbReference type="RefSeq" id="WP_152203101.1">
    <property type="nucleotide sequence ID" value="NZ_VUKF01000022.1"/>
</dbReference>
<comment type="caution">
    <text evidence="10">The sequence shown here is derived from an EMBL/GenBank/DDBJ whole genome shotgun (WGS) entry which is preliminary data.</text>
</comment>
<sequence length="292" mass="31231">MSVDTTSSVHQTVTEAAAPAPARRQRRESDGGPLRGRRGRVILLRAWLPVTVAVVWWAASAGSTSLYFPSLQSITETFSRDWFSMRGLDDLVPSLRNLVAGFAIASLIGVAGGLLLGSSRWAAAAAEPVVHFLRSLPPPVLLPLGLILLGTDAGMKVAIITVGAVWPTLLNTMDGVRGVDPQLRDMSKAYGLSLGQRVRYVVLPAAAPQIVAGLRTTLQISIILIVVSEMYASASGIGHYVLTAQQTFLVTETWAGTLLLGLIGFLANLIFGVGERRVLRWQDALRTNARNG</sequence>
<keyword evidence="11" id="KW-1185">Reference proteome</keyword>
<keyword evidence="2 7" id="KW-0813">Transport</keyword>
<dbReference type="InterPro" id="IPR000515">
    <property type="entry name" value="MetI-like"/>
</dbReference>
<gene>
    <name evidence="10" type="ORF">GB883_02910</name>
</gene>
<dbReference type="SUPFAM" id="SSF161098">
    <property type="entry name" value="MetI-like"/>
    <property type="match status" value="1"/>
</dbReference>
<feature type="transmembrane region" description="Helical" evidence="7">
    <location>
        <begin position="42"/>
        <end position="59"/>
    </location>
</feature>
<evidence type="ECO:0000259" key="9">
    <source>
        <dbReference type="PROSITE" id="PS50928"/>
    </source>
</evidence>
<dbReference type="Pfam" id="PF00528">
    <property type="entry name" value="BPD_transp_1"/>
    <property type="match status" value="1"/>
</dbReference>
<feature type="compositionally biased region" description="Polar residues" evidence="8">
    <location>
        <begin position="1"/>
        <end position="14"/>
    </location>
</feature>
<evidence type="ECO:0000256" key="8">
    <source>
        <dbReference type="SAM" id="MobiDB-lite"/>
    </source>
</evidence>
<evidence type="ECO:0000313" key="10">
    <source>
        <dbReference type="EMBL" id="KAE8765611.1"/>
    </source>
</evidence>
<evidence type="ECO:0000313" key="11">
    <source>
        <dbReference type="Proteomes" id="UP000451860"/>
    </source>
</evidence>
<feature type="domain" description="ABC transmembrane type-1" evidence="9">
    <location>
        <begin position="91"/>
        <end position="271"/>
    </location>
</feature>
<dbReference type="GO" id="GO:0055085">
    <property type="term" value="P:transmembrane transport"/>
    <property type="evidence" value="ECO:0007669"/>
    <property type="project" value="InterPro"/>
</dbReference>